<evidence type="ECO:0000313" key="2">
    <source>
        <dbReference type="Proteomes" id="UP000827976"/>
    </source>
</evidence>
<organism evidence="1 2">
    <name type="scientific">Dioscorea alata</name>
    <name type="common">Purple yam</name>
    <dbReference type="NCBI Taxonomy" id="55571"/>
    <lineage>
        <taxon>Eukaryota</taxon>
        <taxon>Viridiplantae</taxon>
        <taxon>Streptophyta</taxon>
        <taxon>Embryophyta</taxon>
        <taxon>Tracheophyta</taxon>
        <taxon>Spermatophyta</taxon>
        <taxon>Magnoliopsida</taxon>
        <taxon>Liliopsida</taxon>
        <taxon>Dioscoreales</taxon>
        <taxon>Dioscoreaceae</taxon>
        <taxon>Dioscorea</taxon>
    </lineage>
</organism>
<protein>
    <submittedName>
        <fullName evidence="1">Uncharacterized protein</fullName>
    </submittedName>
</protein>
<name>A0ACB7UYR4_DIOAL</name>
<evidence type="ECO:0000313" key="1">
    <source>
        <dbReference type="EMBL" id="KAH7665896.1"/>
    </source>
</evidence>
<reference evidence="2" key="1">
    <citation type="journal article" date="2022" name="Nat. Commun.">
        <title>Chromosome evolution and the genetic basis of agronomically important traits in greater yam.</title>
        <authorList>
            <person name="Bredeson J.V."/>
            <person name="Lyons J.B."/>
            <person name="Oniyinde I.O."/>
            <person name="Okereke N.R."/>
            <person name="Kolade O."/>
            <person name="Nnabue I."/>
            <person name="Nwadili C.O."/>
            <person name="Hribova E."/>
            <person name="Parker M."/>
            <person name="Nwogha J."/>
            <person name="Shu S."/>
            <person name="Carlson J."/>
            <person name="Kariba R."/>
            <person name="Muthemba S."/>
            <person name="Knop K."/>
            <person name="Barton G.J."/>
            <person name="Sherwood A.V."/>
            <person name="Lopez-Montes A."/>
            <person name="Asiedu R."/>
            <person name="Jamnadass R."/>
            <person name="Muchugi A."/>
            <person name="Goodstein D."/>
            <person name="Egesi C.N."/>
            <person name="Featherston J."/>
            <person name="Asfaw A."/>
            <person name="Simpson G.G."/>
            <person name="Dolezel J."/>
            <person name="Hendre P.S."/>
            <person name="Van Deynze A."/>
            <person name="Kumar P.L."/>
            <person name="Obidiegwu J.E."/>
            <person name="Bhattacharjee R."/>
            <person name="Rokhsar D.S."/>
        </authorList>
    </citation>
    <scope>NUCLEOTIDE SEQUENCE [LARGE SCALE GENOMIC DNA]</scope>
    <source>
        <strain evidence="2">cv. TDa95/00328</strain>
    </source>
</reference>
<dbReference type="Proteomes" id="UP000827976">
    <property type="component" value="Chromosome 13"/>
</dbReference>
<gene>
    <name evidence="1" type="ORF">IHE45_13G063100</name>
</gene>
<keyword evidence="2" id="KW-1185">Reference proteome</keyword>
<dbReference type="EMBL" id="CM037023">
    <property type="protein sequence ID" value="KAH7665896.1"/>
    <property type="molecule type" value="Genomic_DNA"/>
</dbReference>
<comment type="caution">
    <text evidence="1">The sequence shown here is derived from an EMBL/GenBank/DDBJ whole genome shotgun (WGS) entry which is preliminary data.</text>
</comment>
<sequence length="61" mass="6962">MFKPTSFGKSKRKQRQKAGVGTCASFGCGYHSYLVLANVFLACPWKWKAWSFLEDNKVKKT</sequence>
<proteinExistence type="predicted"/>
<accession>A0ACB7UYR4</accession>